<dbReference type="VEuPathDB" id="FungiDB:PC110_g15287"/>
<dbReference type="VEuPathDB" id="FungiDB:PC110_g15285"/>
<accession>A0A8T1TW67</accession>
<evidence type="ECO:0000256" key="1">
    <source>
        <dbReference type="SAM" id="MobiDB-lite"/>
    </source>
</evidence>
<organism evidence="2 3">
    <name type="scientific">Phytophthora cactorum</name>
    <dbReference type="NCBI Taxonomy" id="29920"/>
    <lineage>
        <taxon>Eukaryota</taxon>
        <taxon>Sar</taxon>
        <taxon>Stramenopiles</taxon>
        <taxon>Oomycota</taxon>
        <taxon>Peronosporomycetes</taxon>
        <taxon>Peronosporales</taxon>
        <taxon>Peronosporaceae</taxon>
        <taxon>Phytophthora</taxon>
    </lineage>
</organism>
<dbReference type="Proteomes" id="UP000688947">
    <property type="component" value="Unassembled WGS sequence"/>
</dbReference>
<evidence type="ECO:0000313" key="2">
    <source>
        <dbReference type="EMBL" id="KAG6950146.1"/>
    </source>
</evidence>
<dbReference type="AlphaFoldDB" id="A0A8T1TW67"/>
<dbReference type="EMBL" id="JAENGZ010001163">
    <property type="protein sequence ID" value="KAG6950146.1"/>
    <property type="molecule type" value="Genomic_DNA"/>
</dbReference>
<reference evidence="2" key="1">
    <citation type="submission" date="2021-01" db="EMBL/GenBank/DDBJ databases">
        <title>Phytophthora aleatoria, a newly-described species from Pinus radiata is distinct from Phytophthora cactorum isolates based on comparative genomics.</title>
        <authorList>
            <person name="Mcdougal R."/>
            <person name="Panda P."/>
            <person name="Williams N."/>
            <person name="Studholme D.J."/>
        </authorList>
    </citation>
    <scope>NUCLEOTIDE SEQUENCE</scope>
    <source>
        <strain evidence="2">NZFS 3830</strain>
    </source>
</reference>
<dbReference type="OrthoDB" id="128572at2759"/>
<gene>
    <name evidence="2" type="ORF">JG687_00014428</name>
</gene>
<feature type="region of interest" description="Disordered" evidence="1">
    <location>
        <begin position="91"/>
        <end position="193"/>
    </location>
</feature>
<name>A0A8T1TW67_9STRA</name>
<sequence>MKQTAVVRDLWRQLKAAGWELKKPTRLSRNWGYFEPRTDESELVDGPIFFTGEDDVVSFAITSGLIKLNESSEDDGSTVDGINARVQLVVEGGTEPQRDVYAGGQRGEDSGEDRRDEASGQPGVNAREQWFDGSGRQKEGDVVAAKTKEEKEKMKAQENAGKVMRTAALPRMQKRKASAETNEDGVTTPDKQTKRFKAAVLHMTREKAAVGRALKERKWEMERVEREEERELRLELARMEHDRLKRIIQALVGSRGDQRNGDDAVNRDNAAA</sequence>
<feature type="compositionally biased region" description="Basic and acidic residues" evidence="1">
    <location>
        <begin position="135"/>
        <end position="156"/>
    </location>
</feature>
<comment type="caution">
    <text evidence="2">The sequence shown here is derived from an EMBL/GenBank/DDBJ whole genome shotgun (WGS) entry which is preliminary data.</text>
</comment>
<protein>
    <submittedName>
        <fullName evidence="2">Uncharacterized protein</fullName>
    </submittedName>
</protein>
<proteinExistence type="predicted"/>
<feature type="compositionally biased region" description="Basic and acidic residues" evidence="1">
    <location>
        <begin position="256"/>
        <end position="266"/>
    </location>
</feature>
<feature type="region of interest" description="Disordered" evidence="1">
    <location>
        <begin position="253"/>
        <end position="272"/>
    </location>
</feature>
<evidence type="ECO:0000313" key="3">
    <source>
        <dbReference type="Proteomes" id="UP000688947"/>
    </source>
</evidence>
<feature type="compositionally biased region" description="Basic and acidic residues" evidence="1">
    <location>
        <begin position="106"/>
        <end position="118"/>
    </location>
</feature>